<dbReference type="KEGG" id="bfu:BCIN_02g05790"/>
<dbReference type="VEuPathDB" id="FungiDB:Bcin02g05790"/>
<keyword evidence="3" id="KW-1185">Reference proteome</keyword>
<evidence type="ECO:0008006" key="4">
    <source>
        <dbReference type="Google" id="ProtNLM"/>
    </source>
</evidence>
<dbReference type="OrthoDB" id="10261921at2759"/>
<reference evidence="2 3" key="3">
    <citation type="journal article" date="2017" name="Mol. Plant Pathol.">
        <title>A gapless genome sequence of the fungus Botrytis cinerea.</title>
        <authorList>
            <person name="Van Kan J.A."/>
            <person name="Stassen J.H."/>
            <person name="Mosbach A."/>
            <person name="Van Der Lee T.A."/>
            <person name="Faino L."/>
            <person name="Farmer A.D."/>
            <person name="Papasotiriou D.G."/>
            <person name="Zhou S."/>
            <person name="Seidl M.F."/>
            <person name="Cottam E."/>
            <person name="Edel D."/>
            <person name="Hahn M."/>
            <person name="Schwartz D.C."/>
            <person name="Dietrich R.A."/>
            <person name="Widdison S."/>
            <person name="Scalliet G."/>
        </authorList>
    </citation>
    <scope>NUCLEOTIDE SEQUENCE [LARGE SCALE GENOMIC DNA]</scope>
    <source>
        <strain evidence="2 3">B05.10</strain>
    </source>
</reference>
<accession>A0A384J9K2</accession>
<dbReference type="Proteomes" id="UP000001798">
    <property type="component" value="Chromosome 2"/>
</dbReference>
<proteinExistence type="predicted"/>
<evidence type="ECO:0000313" key="2">
    <source>
        <dbReference type="EMBL" id="ATZ47286.1"/>
    </source>
</evidence>
<dbReference type="AlphaFoldDB" id="A0A384J9K2"/>
<dbReference type="RefSeq" id="XP_024547178.1">
    <property type="nucleotide sequence ID" value="XM_024691407.1"/>
</dbReference>
<organism evidence="2 3">
    <name type="scientific">Botryotinia fuckeliana (strain B05.10)</name>
    <name type="common">Noble rot fungus</name>
    <name type="synonym">Botrytis cinerea</name>
    <dbReference type="NCBI Taxonomy" id="332648"/>
    <lineage>
        <taxon>Eukaryota</taxon>
        <taxon>Fungi</taxon>
        <taxon>Dikarya</taxon>
        <taxon>Ascomycota</taxon>
        <taxon>Pezizomycotina</taxon>
        <taxon>Leotiomycetes</taxon>
        <taxon>Helotiales</taxon>
        <taxon>Sclerotiniaceae</taxon>
        <taxon>Botrytis</taxon>
    </lineage>
</organism>
<protein>
    <recommendedName>
        <fullName evidence="4">Ecp2 effector protein domain-containing protein</fullName>
    </recommendedName>
</protein>
<reference evidence="2 3" key="1">
    <citation type="journal article" date="2011" name="PLoS Genet.">
        <title>Genomic analysis of the necrotrophic fungal pathogens Sclerotinia sclerotiorum and Botrytis cinerea.</title>
        <authorList>
            <person name="Amselem J."/>
            <person name="Cuomo C.A."/>
            <person name="van Kan J.A."/>
            <person name="Viaud M."/>
            <person name="Benito E.P."/>
            <person name="Couloux A."/>
            <person name="Coutinho P.M."/>
            <person name="de Vries R.P."/>
            <person name="Dyer P.S."/>
            <person name="Fillinger S."/>
            <person name="Fournier E."/>
            <person name="Gout L."/>
            <person name="Hahn M."/>
            <person name="Kohn L."/>
            <person name="Lapalu N."/>
            <person name="Plummer K.M."/>
            <person name="Pradier J.M."/>
            <person name="Quevillon E."/>
            <person name="Sharon A."/>
            <person name="Simon A."/>
            <person name="ten Have A."/>
            <person name="Tudzynski B."/>
            <person name="Tudzynski P."/>
            <person name="Wincker P."/>
            <person name="Andrew M."/>
            <person name="Anthouard V."/>
            <person name="Beever R.E."/>
            <person name="Beffa R."/>
            <person name="Benoit I."/>
            <person name="Bouzid O."/>
            <person name="Brault B."/>
            <person name="Chen Z."/>
            <person name="Choquer M."/>
            <person name="Collemare J."/>
            <person name="Cotton P."/>
            <person name="Danchin E.G."/>
            <person name="Da Silva C."/>
            <person name="Gautier A."/>
            <person name="Giraud C."/>
            <person name="Giraud T."/>
            <person name="Gonzalez C."/>
            <person name="Grossetete S."/>
            <person name="Guldener U."/>
            <person name="Henrissat B."/>
            <person name="Howlett B.J."/>
            <person name="Kodira C."/>
            <person name="Kretschmer M."/>
            <person name="Lappartient A."/>
            <person name="Leroch M."/>
            <person name="Levis C."/>
            <person name="Mauceli E."/>
            <person name="Neuveglise C."/>
            <person name="Oeser B."/>
            <person name="Pearson M."/>
            <person name="Poulain J."/>
            <person name="Poussereau N."/>
            <person name="Quesneville H."/>
            <person name="Rascle C."/>
            <person name="Schumacher J."/>
            <person name="Segurens B."/>
            <person name="Sexton A."/>
            <person name="Silva E."/>
            <person name="Sirven C."/>
            <person name="Soanes D.M."/>
            <person name="Talbot N.J."/>
            <person name="Templeton M."/>
            <person name="Yandava C."/>
            <person name="Yarden O."/>
            <person name="Zeng Q."/>
            <person name="Rollins J.A."/>
            <person name="Lebrun M.H."/>
            <person name="Dickman M."/>
        </authorList>
    </citation>
    <scope>NUCLEOTIDE SEQUENCE [LARGE SCALE GENOMIC DNA]</scope>
    <source>
        <strain evidence="2 3">B05.10</strain>
    </source>
</reference>
<feature type="signal peptide" evidence="1">
    <location>
        <begin position="1"/>
        <end position="22"/>
    </location>
</feature>
<evidence type="ECO:0000313" key="3">
    <source>
        <dbReference type="Proteomes" id="UP000001798"/>
    </source>
</evidence>
<keyword evidence="1" id="KW-0732">Signal</keyword>
<dbReference type="EMBL" id="CP009806">
    <property type="protein sequence ID" value="ATZ47286.1"/>
    <property type="molecule type" value="Genomic_DNA"/>
</dbReference>
<name>A0A384J9K2_BOTFB</name>
<feature type="chain" id="PRO_5016879783" description="Ecp2 effector protein domain-containing protein" evidence="1">
    <location>
        <begin position="23"/>
        <end position="160"/>
    </location>
</feature>
<reference evidence="2 3" key="2">
    <citation type="journal article" date="2012" name="Eukaryot. Cell">
        <title>Genome update of Botrytis cinerea strains B05.10 and T4.</title>
        <authorList>
            <person name="Staats M."/>
            <person name="van Kan J.A."/>
        </authorList>
    </citation>
    <scope>NUCLEOTIDE SEQUENCE [LARGE SCALE GENOMIC DNA]</scope>
    <source>
        <strain evidence="2 3">B05.10</strain>
    </source>
</reference>
<sequence length="160" mass="17827">MKTRILMRKISTVILMVHSAIAHGQHGYWLSTPRMVVRCNAGEFVNPKDIGSALGGMSNLFQLKVGTALISFNIGTNINRVIYTHNTVQLYACGWRNGKNHHIKNREIAKAMVEINRVCGGGYASLGRVWFPDWDITIGRGMAGKDVCKSEKAWHARLFG</sequence>
<dbReference type="GeneID" id="36393947"/>
<gene>
    <name evidence="2" type="ORF">BCIN_02g05790</name>
</gene>
<evidence type="ECO:0000256" key="1">
    <source>
        <dbReference type="SAM" id="SignalP"/>
    </source>
</evidence>